<feature type="signal peptide" evidence="1">
    <location>
        <begin position="1"/>
        <end position="22"/>
    </location>
</feature>
<keyword evidence="1" id="KW-0732">Signal</keyword>
<proteinExistence type="predicted"/>
<accession>A0AA38SY40</accession>
<dbReference type="Proteomes" id="UP001172457">
    <property type="component" value="Chromosome 6"/>
</dbReference>
<dbReference type="EMBL" id="JARYMX010000006">
    <property type="protein sequence ID" value="KAJ9544555.1"/>
    <property type="molecule type" value="Genomic_DNA"/>
</dbReference>
<protein>
    <submittedName>
        <fullName evidence="2">Uncharacterized protein</fullName>
    </submittedName>
</protein>
<evidence type="ECO:0000256" key="1">
    <source>
        <dbReference type="SAM" id="SignalP"/>
    </source>
</evidence>
<evidence type="ECO:0000313" key="2">
    <source>
        <dbReference type="EMBL" id="KAJ9544555.1"/>
    </source>
</evidence>
<sequence>MSYYLKKLSAVLVTTVAALVESCELVFPLFTYVVVGDCGRNKGSREVKRYYSSKGTPKAWSNSTTLYGMISGIMDFKM</sequence>
<name>A0AA38SY40_9ASTR</name>
<dbReference type="AlphaFoldDB" id="A0AA38SY40"/>
<reference evidence="2" key="1">
    <citation type="submission" date="2023-03" db="EMBL/GenBank/DDBJ databases">
        <title>Chromosome-scale reference genome and RAD-based genetic map of yellow starthistle (Centaurea solstitialis) reveal putative structural variation and QTLs associated with invader traits.</title>
        <authorList>
            <person name="Reatini B."/>
            <person name="Cang F.A."/>
            <person name="Jiang Q."/>
            <person name="Mckibben M.T.W."/>
            <person name="Barker M.S."/>
            <person name="Rieseberg L.H."/>
            <person name="Dlugosch K.M."/>
        </authorList>
    </citation>
    <scope>NUCLEOTIDE SEQUENCE</scope>
    <source>
        <strain evidence="2">CAN-66</strain>
        <tissue evidence="2">Leaf</tissue>
    </source>
</reference>
<comment type="caution">
    <text evidence="2">The sequence shown here is derived from an EMBL/GenBank/DDBJ whole genome shotgun (WGS) entry which is preliminary data.</text>
</comment>
<feature type="chain" id="PRO_5041299193" evidence="1">
    <location>
        <begin position="23"/>
        <end position="78"/>
    </location>
</feature>
<evidence type="ECO:0000313" key="3">
    <source>
        <dbReference type="Proteomes" id="UP001172457"/>
    </source>
</evidence>
<keyword evidence="3" id="KW-1185">Reference proteome</keyword>
<organism evidence="2 3">
    <name type="scientific">Centaurea solstitialis</name>
    <name type="common">yellow star-thistle</name>
    <dbReference type="NCBI Taxonomy" id="347529"/>
    <lineage>
        <taxon>Eukaryota</taxon>
        <taxon>Viridiplantae</taxon>
        <taxon>Streptophyta</taxon>
        <taxon>Embryophyta</taxon>
        <taxon>Tracheophyta</taxon>
        <taxon>Spermatophyta</taxon>
        <taxon>Magnoliopsida</taxon>
        <taxon>eudicotyledons</taxon>
        <taxon>Gunneridae</taxon>
        <taxon>Pentapetalae</taxon>
        <taxon>asterids</taxon>
        <taxon>campanulids</taxon>
        <taxon>Asterales</taxon>
        <taxon>Asteraceae</taxon>
        <taxon>Carduoideae</taxon>
        <taxon>Cardueae</taxon>
        <taxon>Centaureinae</taxon>
        <taxon>Centaurea</taxon>
    </lineage>
</organism>
<gene>
    <name evidence="2" type="ORF">OSB04_024262</name>
</gene>